<dbReference type="NCBIfam" id="NF003297">
    <property type="entry name" value="PRK04296.1-2"/>
    <property type="match status" value="1"/>
</dbReference>
<proteinExistence type="inferred from homology"/>
<dbReference type="GO" id="GO:0005524">
    <property type="term" value="F:ATP binding"/>
    <property type="evidence" value="ECO:0007669"/>
    <property type="project" value="UniProtKB-KW"/>
</dbReference>
<evidence type="ECO:0000256" key="1">
    <source>
        <dbReference type="ARBA" id="ARBA00007587"/>
    </source>
</evidence>
<dbReference type="GO" id="GO:0046104">
    <property type="term" value="P:thymidine metabolic process"/>
    <property type="evidence" value="ECO:0007669"/>
    <property type="project" value="TreeGrafter"/>
</dbReference>
<reference evidence="10" key="2">
    <citation type="submission" date="2020-09" db="EMBL/GenBank/DDBJ databases">
        <authorList>
            <person name="Sun Q."/>
            <person name="Zhou Y."/>
        </authorList>
    </citation>
    <scope>NUCLEOTIDE SEQUENCE</scope>
    <source>
        <strain evidence="10">CGMCC 1.14988</strain>
    </source>
</reference>
<keyword evidence="7 8" id="KW-0067">ATP-binding</keyword>
<dbReference type="PANTHER" id="PTHR11441">
    <property type="entry name" value="THYMIDINE KINASE"/>
    <property type="match status" value="1"/>
</dbReference>
<comment type="similarity">
    <text evidence="1 9">Belongs to the thymidine kinase family.</text>
</comment>
<protein>
    <recommendedName>
        <fullName evidence="2 8">Thymidine kinase</fullName>
        <ecNumber evidence="2 8">2.7.1.21</ecNumber>
    </recommendedName>
</protein>
<keyword evidence="11" id="KW-1185">Reference proteome</keyword>
<keyword evidence="5 8" id="KW-0547">Nucleotide-binding</keyword>
<comment type="catalytic activity">
    <reaction evidence="8">
        <text>thymidine + ATP = dTMP + ADP + H(+)</text>
        <dbReference type="Rhea" id="RHEA:19129"/>
        <dbReference type="ChEBI" id="CHEBI:15378"/>
        <dbReference type="ChEBI" id="CHEBI:17748"/>
        <dbReference type="ChEBI" id="CHEBI:30616"/>
        <dbReference type="ChEBI" id="CHEBI:63528"/>
        <dbReference type="ChEBI" id="CHEBI:456216"/>
        <dbReference type="EC" id="2.7.1.21"/>
    </reaction>
</comment>
<dbReference type="SUPFAM" id="SSF52540">
    <property type="entry name" value="P-loop containing nucleoside triphosphate hydrolases"/>
    <property type="match status" value="1"/>
</dbReference>
<name>A0A8J3A6W2_9ACTN</name>
<accession>A0A8J3A6W2</accession>
<reference evidence="10" key="1">
    <citation type="journal article" date="2014" name="Int. J. Syst. Evol. Microbiol.">
        <title>Complete genome sequence of Corynebacterium casei LMG S-19264T (=DSM 44701T), isolated from a smear-ripened cheese.</title>
        <authorList>
            <consortium name="US DOE Joint Genome Institute (JGI-PGF)"/>
            <person name="Walter F."/>
            <person name="Albersmeier A."/>
            <person name="Kalinowski J."/>
            <person name="Ruckert C."/>
        </authorList>
    </citation>
    <scope>NUCLEOTIDE SEQUENCE</scope>
    <source>
        <strain evidence="10">CGMCC 1.14988</strain>
    </source>
</reference>
<evidence type="ECO:0000313" key="10">
    <source>
        <dbReference type="EMBL" id="GGI02542.1"/>
    </source>
</evidence>
<evidence type="ECO:0000256" key="6">
    <source>
        <dbReference type="ARBA" id="ARBA00022777"/>
    </source>
</evidence>
<gene>
    <name evidence="10" type="primary">tdk</name>
    <name evidence="10" type="ORF">GCM10011354_00710</name>
</gene>
<dbReference type="GO" id="GO:0071897">
    <property type="term" value="P:DNA biosynthetic process"/>
    <property type="evidence" value="ECO:0007669"/>
    <property type="project" value="UniProtKB-KW"/>
</dbReference>
<dbReference type="InterPro" id="IPR027417">
    <property type="entry name" value="P-loop_NTPase"/>
</dbReference>
<dbReference type="Proteomes" id="UP000650511">
    <property type="component" value="Unassembled WGS sequence"/>
</dbReference>
<dbReference type="Pfam" id="PF00265">
    <property type="entry name" value="TK"/>
    <property type="match status" value="1"/>
</dbReference>
<evidence type="ECO:0000256" key="7">
    <source>
        <dbReference type="ARBA" id="ARBA00022840"/>
    </source>
</evidence>
<keyword evidence="6 8" id="KW-0418">Kinase</keyword>
<dbReference type="AlphaFoldDB" id="A0A8J3A6W2"/>
<evidence type="ECO:0000256" key="5">
    <source>
        <dbReference type="ARBA" id="ARBA00022741"/>
    </source>
</evidence>
<evidence type="ECO:0000256" key="2">
    <source>
        <dbReference type="ARBA" id="ARBA00012118"/>
    </source>
</evidence>
<dbReference type="EC" id="2.7.1.21" evidence="2 8"/>
<dbReference type="RefSeq" id="WP_229730420.1">
    <property type="nucleotide sequence ID" value="NZ_BMHA01000001.1"/>
</dbReference>
<dbReference type="SUPFAM" id="SSF57716">
    <property type="entry name" value="Glucocorticoid receptor-like (DNA-binding domain)"/>
    <property type="match status" value="1"/>
</dbReference>
<keyword evidence="3 8" id="KW-0237">DNA synthesis</keyword>
<evidence type="ECO:0000256" key="8">
    <source>
        <dbReference type="RuleBase" id="RU000544"/>
    </source>
</evidence>
<dbReference type="InterPro" id="IPR001267">
    <property type="entry name" value="Thymidine_kinase"/>
</dbReference>
<comment type="caution">
    <text evidence="10">The sequence shown here is derived from an EMBL/GenBank/DDBJ whole genome shotgun (WGS) entry which is preliminary data.</text>
</comment>
<organism evidence="10 11">
    <name type="scientific">Egicoccus halophilus</name>
    <dbReference type="NCBI Taxonomy" id="1670830"/>
    <lineage>
        <taxon>Bacteria</taxon>
        <taxon>Bacillati</taxon>
        <taxon>Actinomycetota</taxon>
        <taxon>Nitriliruptoria</taxon>
        <taxon>Egicoccales</taxon>
        <taxon>Egicoccaceae</taxon>
        <taxon>Egicoccus</taxon>
    </lineage>
</organism>
<keyword evidence="4 8" id="KW-0808">Transferase</keyword>
<evidence type="ECO:0000256" key="9">
    <source>
        <dbReference type="RuleBase" id="RU004165"/>
    </source>
</evidence>
<dbReference type="GO" id="GO:0004797">
    <property type="term" value="F:thymidine kinase activity"/>
    <property type="evidence" value="ECO:0007669"/>
    <property type="project" value="UniProtKB-EC"/>
</dbReference>
<dbReference type="Gene3D" id="3.40.50.300">
    <property type="entry name" value="P-loop containing nucleotide triphosphate hydrolases"/>
    <property type="match status" value="1"/>
</dbReference>
<dbReference type="GO" id="GO:0005829">
    <property type="term" value="C:cytosol"/>
    <property type="evidence" value="ECO:0007669"/>
    <property type="project" value="TreeGrafter"/>
</dbReference>
<sequence>MTGPRRLRYNVARPPTTRGTRHPDVAELTYFYGTMNCGKSTLALQIHHNAVTAGKHCLLFTKHDRGGGRITSRIGLSQDAVVVTDSFDIATHVQAVTAAGTPVDVVICDETQFYTAQQVEQLAWLVDELDVEVQAFGLLTDFTTHLFAGSKRLLELADRRQELQVEARCWCGERGTSNARTVDGAIQRQGQQVVVGDLPQASLETGEVPTVAYEVLCRRHHRQGITRVLADRQPDRARERTMFPVAGSAATR</sequence>
<evidence type="ECO:0000256" key="4">
    <source>
        <dbReference type="ARBA" id="ARBA00022679"/>
    </source>
</evidence>
<evidence type="ECO:0000256" key="3">
    <source>
        <dbReference type="ARBA" id="ARBA00022634"/>
    </source>
</evidence>
<dbReference type="EMBL" id="BMHA01000001">
    <property type="protein sequence ID" value="GGI02542.1"/>
    <property type="molecule type" value="Genomic_DNA"/>
</dbReference>
<dbReference type="PANTHER" id="PTHR11441:SF0">
    <property type="entry name" value="THYMIDINE KINASE, CYTOSOLIC"/>
    <property type="match status" value="1"/>
</dbReference>
<evidence type="ECO:0000313" key="11">
    <source>
        <dbReference type="Proteomes" id="UP000650511"/>
    </source>
</evidence>